<dbReference type="RefSeq" id="WP_410033098.1">
    <property type="nucleotide sequence ID" value="NZ_JBGMEH010000006.1"/>
</dbReference>
<sequence>MSKEERKKAENLWAQNKYLVLSKSHKYYLSIRDYLKGEDLEVASVKKLIDKALDLPENKKDVVNAYQHIWGYFKEDASPAEKEKFLSLIDFYQKDIIEKEEVLEYLKILLEKYPYNYLQKSTIFKEKP</sequence>
<dbReference type="EMBL" id="JBGMEH010000006">
    <property type="protein sequence ID" value="MFO3716429.1"/>
    <property type="molecule type" value="Genomic_DNA"/>
</dbReference>
<dbReference type="Pfam" id="PF08349">
    <property type="entry name" value="DUF1722"/>
    <property type="match status" value="1"/>
</dbReference>
<evidence type="ECO:0000259" key="1">
    <source>
        <dbReference type="Pfam" id="PF08349"/>
    </source>
</evidence>
<gene>
    <name evidence="2" type="ORF">ACCQ40_06465</name>
</gene>
<dbReference type="InterPro" id="IPR013560">
    <property type="entry name" value="DUF1722"/>
</dbReference>
<reference evidence="2 3" key="1">
    <citation type="journal article" date="2025" name="Anaerobe">
        <title>Description of Anaerococcus kampingiae sp. nov., Anaerococcus groningensis sp. nov., Anaerococcus martiniensis sp. nov., and Anaerococcus cruorum sp. nov., isolated from human clinical specimens.</title>
        <authorList>
            <person name="Boiten K.E."/>
            <person name="Meijer J."/>
            <person name="van Wezel E.M."/>
            <person name="Veloo A.C.M."/>
        </authorList>
    </citation>
    <scope>NUCLEOTIDE SEQUENCE [LARGE SCALE GENOMIC DNA]</scope>
    <source>
        <strain evidence="2 3">ENR1039</strain>
    </source>
</reference>
<feature type="domain" description="DUF1722" evidence="1">
    <location>
        <begin position="17"/>
        <end position="128"/>
    </location>
</feature>
<organism evidence="2 3">
    <name type="scientific">Anaerococcus cruorum</name>
    <dbReference type="NCBI Taxonomy" id="3115617"/>
    <lineage>
        <taxon>Bacteria</taxon>
        <taxon>Bacillati</taxon>
        <taxon>Bacillota</taxon>
        <taxon>Tissierellia</taxon>
        <taxon>Tissierellales</taxon>
        <taxon>Peptoniphilaceae</taxon>
        <taxon>Anaerococcus</taxon>
    </lineage>
</organism>
<name>A0ABW9MXB9_9FIRM</name>
<proteinExistence type="predicted"/>
<comment type="caution">
    <text evidence="2">The sequence shown here is derived from an EMBL/GenBank/DDBJ whole genome shotgun (WGS) entry which is preliminary data.</text>
</comment>
<dbReference type="Proteomes" id="UP001638015">
    <property type="component" value="Unassembled WGS sequence"/>
</dbReference>
<evidence type="ECO:0000313" key="3">
    <source>
        <dbReference type="Proteomes" id="UP001638015"/>
    </source>
</evidence>
<accession>A0ABW9MXB9</accession>
<evidence type="ECO:0000313" key="2">
    <source>
        <dbReference type="EMBL" id="MFO3716429.1"/>
    </source>
</evidence>
<protein>
    <submittedName>
        <fullName evidence="2">YbgA family protein</fullName>
    </submittedName>
</protein>
<keyword evidence="3" id="KW-1185">Reference proteome</keyword>